<keyword evidence="12" id="KW-1185">Reference proteome</keyword>
<reference evidence="11 12" key="1">
    <citation type="submission" date="2019-09" db="EMBL/GenBank/DDBJ databases">
        <title>Ecophysiology of the spiral-shaped methanotroph Methylospira mobilis as revealed by the complete genome sequence.</title>
        <authorList>
            <person name="Oshkin I.Y."/>
            <person name="Dedysh S.N."/>
            <person name="Miroshnikov K."/>
            <person name="Danilova O.V."/>
            <person name="Hakobyan A."/>
            <person name="Liesack W."/>
        </authorList>
    </citation>
    <scope>NUCLEOTIDE SEQUENCE [LARGE SCALE GENOMIC DNA]</scope>
    <source>
        <strain evidence="11 12">Shm1</strain>
    </source>
</reference>
<dbReference type="GO" id="GO:0044780">
    <property type="term" value="P:bacterial-type flagellum assembly"/>
    <property type="evidence" value="ECO:0007669"/>
    <property type="project" value="UniProtKB-UniRule"/>
</dbReference>
<dbReference type="GO" id="GO:0005886">
    <property type="term" value="C:plasma membrane"/>
    <property type="evidence" value="ECO:0007669"/>
    <property type="project" value="UniProtKB-SubCell"/>
</dbReference>
<dbReference type="PANTHER" id="PTHR30065">
    <property type="entry name" value="FLAGELLAR BIOSYNTHETIC PROTEIN FLIR"/>
    <property type="match status" value="1"/>
</dbReference>
<dbReference type="EMBL" id="CP044205">
    <property type="protein sequence ID" value="QFY41856.1"/>
    <property type="molecule type" value="Genomic_DNA"/>
</dbReference>
<organism evidence="11 12">
    <name type="scientific">Candidatus Methylospira mobilis</name>
    <dbReference type="NCBI Taxonomy" id="1808979"/>
    <lineage>
        <taxon>Bacteria</taxon>
        <taxon>Pseudomonadati</taxon>
        <taxon>Pseudomonadota</taxon>
        <taxon>Gammaproteobacteria</taxon>
        <taxon>Methylococcales</taxon>
        <taxon>Methylococcaceae</taxon>
        <taxon>Candidatus Methylospira</taxon>
    </lineage>
</organism>
<evidence type="ECO:0000256" key="6">
    <source>
        <dbReference type="ARBA" id="ARBA00022989"/>
    </source>
</evidence>
<feature type="transmembrane region" description="Helical" evidence="10">
    <location>
        <begin position="212"/>
        <end position="238"/>
    </location>
</feature>
<evidence type="ECO:0000313" key="11">
    <source>
        <dbReference type="EMBL" id="QFY41856.1"/>
    </source>
</evidence>
<protein>
    <recommendedName>
        <fullName evidence="3 9">Flagellar biosynthetic protein FliR</fullName>
    </recommendedName>
</protein>
<dbReference type="Proteomes" id="UP000325755">
    <property type="component" value="Chromosome"/>
</dbReference>
<dbReference type="NCBIfam" id="TIGR01400">
    <property type="entry name" value="fliR"/>
    <property type="match status" value="1"/>
</dbReference>
<evidence type="ECO:0000256" key="1">
    <source>
        <dbReference type="ARBA" id="ARBA00002578"/>
    </source>
</evidence>
<feature type="transmembrane region" description="Helical" evidence="10">
    <location>
        <begin position="70"/>
        <end position="93"/>
    </location>
</feature>
<evidence type="ECO:0000256" key="5">
    <source>
        <dbReference type="ARBA" id="ARBA00022692"/>
    </source>
</evidence>
<evidence type="ECO:0000256" key="7">
    <source>
        <dbReference type="ARBA" id="ARBA00023136"/>
    </source>
</evidence>
<keyword evidence="4 10" id="KW-1003">Cell membrane</keyword>
<feature type="transmembrane region" description="Helical" evidence="10">
    <location>
        <begin position="12"/>
        <end position="34"/>
    </location>
</feature>
<comment type="subcellular location">
    <subcellularLocation>
        <location evidence="10">Cell membrane</location>
        <topology evidence="10">Multi-pass membrane protein</topology>
    </subcellularLocation>
    <subcellularLocation>
        <location evidence="10">Bacterial flagellum basal body</location>
    </subcellularLocation>
</comment>
<dbReference type="RefSeq" id="WP_153247839.1">
    <property type="nucleotide sequence ID" value="NZ_CP044205.1"/>
</dbReference>
<evidence type="ECO:0000256" key="3">
    <source>
        <dbReference type="ARBA" id="ARBA00021717"/>
    </source>
</evidence>
<sequence>MIEFTSAQINAWLSFFLWPLARILAVIATAPFFSNQSVPGTVKIGLGAALTVMIAPTLPAMPDIQVGSMAGLFILAQQVLIGIGIGFVFRMIIAVIEMAGDTISMSSGLGFAAFFDPQSQGQTGVIRQFLVIIATTLFVSLNGHLLLISALADSFNSLPVSATPVSAGFSRQLVYWGGNIFKSGVHLALPVVAAMLIANMALGILTRAAPQLNLFAIGFPFTLGVAFIILLFIVPLMAGPLNNLFEQGFSELRKLLSP</sequence>
<comment type="function">
    <text evidence="1 10">Role in flagellar biosynthesis.</text>
</comment>
<dbReference type="PRINTS" id="PR00953">
    <property type="entry name" value="TYPE3IMRPROT"/>
</dbReference>
<keyword evidence="8 10" id="KW-0975">Bacterial flagellum</keyword>
<gene>
    <name evidence="11" type="primary">fliR</name>
    <name evidence="11" type="ORF">F6R98_03780</name>
</gene>
<keyword evidence="5 10" id="KW-0812">Transmembrane</keyword>
<feature type="transmembrane region" description="Helical" evidence="10">
    <location>
        <begin position="185"/>
        <end position="205"/>
    </location>
</feature>
<keyword evidence="11" id="KW-0969">Cilium</keyword>
<evidence type="ECO:0000256" key="9">
    <source>
        <dbReference type="NCBIfam" id="TIGR01400"/>
    </source>
</evidence>
<dbReference type="InParanoid" id="A0A5Q0BJ61"/>
<keyword evidence="7 10" id="KW-0472">Membrane</keyword>
<keyword evidence="11" id="KW-0282">Flagellum</keyword>
<name>A0A5Q0BJ61_9GAMM</name>
<dbReference type="FunCoup" id="A0A5Q0BJ61">
    <property type="interactions" value="79"/>
</dbReference>
<keyword evidence="11" id="KW-0966">Cell projection</keyword>
<evidence type="ECO:0000313" key="12">
    <source>
        <dbReference type="Proteomes" id="UP000325755"/>
    </source>
</evidence>
<dbReference type="AlphaFoldDB" id="A0A5Q0BJ61"/>
<comment type="similarity">
    <text evidence="2 10">Belongs to the FliR/MopE/SpaR family.</text>
</comment>
<evidence type="ECO:0000256" key="2">
    <source>
        <dbReference type="ARBA" id="ARBA00009772"/>
    </source>
</evidence>
<proteinExistence type="inferred from homology"/>
<evidence type="ECO:0000256" key="8">
    <source>
        <dbReference type="ARBA" id="ARBA00023143"/>
    </source>
</evidence>
<accession>A0A5Q0BJ61</accession>
<evidence type="ECO:0000256" key="10">
    <source>
        <dbReference type="RuleBase" id="RU362071"/>
    </source>
</evidence>
<dbReference type="OrthoDB" id="9797790at2"/>
<dbReference type="GO" id="GO:0009425">
    <property type="term" value="C:bacterial-type flagellum basal body"/>
    <property type="evidence" value="ECO:0007669"/>
    <property type="project" value="UniProtKB-SubCell"/>
</dbReference>
<dbReference type="Pfam" id="PF01311">
    <property type="entry name" value="Bac_export_1"/>
    <property type="match status" value="1"/>
</dbReference>
<dbReference type="PANTHER" id="PTHR30065:SF8">
    <property type="entry name" value="FLAGELLAR BIOSYNTHETIC PROTEIN FLIR"/>
    <property type="match status" value="1"/>
</dbReference>
<evidence type="ECO:0000256" key="4">
    <source>
        <dbReference type="ARBA" id="ARBA00022475"/>
    </source>
</evidence>
<keyword evidence="6 10" id="KW-1133">Transmembrane helix</keyword>
<dbReference type="InterPro" id="IPR002010">
    <property type="entry name" value="T3SS_IM_R"/>
</dbReference>
<feature type="transmembrane region" description="Helical" evidence="10">
    <location>
        <begin position="129"/>
        <end position="152"/>
    </location>
</feature>
<dbReference type="InterPro" id="IPR006303">
    <property type="entry name" value="FliR"/>
</dbReference>
<dbReference type="GO" id="GO:0006605">
    <property type="term" value="P:protein targeting"/>
    <property type="evidence" value="ECO:0007669"/>
    <property type="project" value="UniProtKB-UniRule"/>
</dbReference>
<dbReference type="KEGG" id="mmob:F6R98_03780"/>